<evidence type="ECO:0000313" key="5">
    <source>
        <dbReference type="EMBL" id="ABS03920.1"/>
    </source>
</evidence>
<dbReference type="SUPFAM" id="SSF141868">
    <property type="entry name" value="EAL domain-like"/>
    <property type="match status" value="1"/>
</dbReference>
<evidence type="ECO:0000256" key="1">
    <source>
        <dbReference type="PROSITE-ProRule" id="PRU00703"/>
    </source>
</evidence>
<dbReference type="OrthoDB" id="23692at2"/>
<dbReference type="CDD" id="cd01948">
    <property type="entry name" value="EAL"/>
    <property type="match status" value="1"/>
</dbReference>
<evidence type="ECO:0000256" key="2">
    <source>
        <dbReference type="SAM" id="MobiDB-lite"/>
    </source>
</evidence>
<sequence length="443" mass="46045">MTGPTSPGFGAGRWEGMDAAPAAPVVPAVDALPPAPAAALGAAPVLPASSESPPGSLQPLAKPWLEPSDPRWRSALEAVLRDPSRLSLHSQPIVELSTGAVAGYEVLSRFDARASGITATPDRWFAAAEHWGVNAQLQVRVVSTAVAMRQVLPPDTFLTVNVEPHLLLDERVAAALLEHGDLSRLVLELTEHTRAGDQPGGQARLLDVLEQVRARGAMIAMDDAGTGYAGLSQLLALRPHVVKLDRELISGIDADPVKHALVEVLGDLVGRMDGWVLAEGIETAGELEALVGLGVALGQGYVLARPAAVMLPELGEELVRDIQTWAGRAELDEYVLSLVRSARVGTDPASCEVLLGADGRVRAVRNAGAGGGRSDSGGDVVDPSSWSPPLLVAPSASLAEVARRAATRRPEDVGAPLVCTDGQGVVVGVVAVADLLVALSRAR</sequence>
<dbReference type="Gene3D" id="3.20.20.450">
    <property type="entry name" value="EAL domain"/>
    <property type="match status" value="1"/>
</dbReference>
<feature type="region of interest" description="Disordered" evidence="2">
    <location>
        <begin position="45"/>
        <end position="64"/>
    </location>
</feature>
<dbReference type="InterPro" id="IPR050706">
    <property type="entry name" value="Cyclic-di-GMP_PDE-like"/>
</dbReference>
<gene>
    <name evidence="5" type="ordered locus">Krad_2441</name>
</gene>
<evidence type="ECO:0000259" key="4">
    <source>
        <dbReference type="PROSITE" id="PS51371"/>
    </source>
</evidence>
<dbReference type="GO" id="GO:0071111">
    <property type="term" value="F:cyclic-guanylate-specific phosphodiesterase activity"/>
    <property type="evidence" value="ECO:0007669"/>
    <property type="project" value="InterPro"/>
</dbReference>
<dbReference type="InterPro" id="IPR035919">
    <property type="entry name" value="EAL_sf"/>
</dbReference>
<keyword evidence="6" id="KW-1185">Reference proteome</keyword>
<feature type="domain" description="CBS" evidence="4">
    <location>
        <begin position="383"/>
        <end position="443"/>
    </location>
</feature>
<dbReference type="STRING" id="266940.Krad_2441"/>
<dbReference type="PROSITE" id="PS51371">
    <property type="entry name" value="CBS"/>
    <property type="match status" value="1"/>
</dbReference>
<dbReference type="PANTHER" id="PTHR33121:SF76">
    <property type="entry name" value="SIGNALING PROTEIN"/>
    <property type="match status" value="1"/>
</dbReference>
<dbReference type="HOGENOM" id="CLU_015702_3_1_11"/>
<dbReference type="PANTHER" id="PTHR33121">
    <property type="entry name" value="CYCLIC DI-GMP PHOSPHODIESTERASE PDEF"/>
    <property type="match status" value="1"/>
</dbReference>
<dbReference type="InterPro" id="IPR001633">
    <property type="entry name" value="EAL_dom"/>
</dbReference>
<proteinExistence type="predicted"/>
<organism evidence="5 6">
    <name type="scientific">Kineococcus radiotolerans (strain ATCC BAA-149 / DSM 14245 / SRS30216)</name>
    <dbReference type="NCBI Taxonomy" id="266940"/>
    <lineage>
        <taxon>Bacteria</taxon>
        <taxon>Bacillati</taxon>
        <taxon>Actinomycetota</taxon>
        <taxon>Actinomycetes</taxon>
        <taxon>Kineosporiales</taxon>
        <taxon>Kineosporiaceae</taxon>
        <taxon>Kineococcus</taxon>
    </lineage>
</organism>
<keyword evidence="1" id="KW-0129">CBS domain</keyword>
<name>A6WAT1_KINRD</name>
<protein>
    <submittedName>
        <fullName evidence="5">Diguanylate phosphodiesterase</fullName>
    </submittedName>
</protein>
<dbReference type="PROSITE" id="PS50883">
    <property type="entry name" value="EAL"/>
    <property type="match status" value="1"/>
</dbReference>
<feature type="domain" description="EAL" evidence="3">
    <location>
        <begin position="69"/>
        <end position="320"/>
    </location>
</feature>
<dbReference type="SMART" id="SM00052">
    <property type="entry name" value="EAL"/>
    <property type="match status" value="1"/>
</dbReference>
<dbReference type="KEGG" id="kra:Krad_2441"/>
<evidence type="ECO:0000313" key="6">
    <source>
        <dbReference type="Proteomes" id="UP000001116"/>
    </source>
</evidence>
<dbReference type="AlphaFoldDB" id="A6WAT1"/>
<dbReference type="Proteomes" id="UP000001116">
    <property type="component" value="Chromosome"/>
</dbReference>
<dbReference type="InterPro" id="IPR000644">
    <property type="entry name" value="CBS_dom"/>
</dbReference>
<evidence type="ECO:0000259" key="3">
    <source>
        <dbReference type="PROSITE" id="PS50883"/>
    </source>
</evidence>
<dbReference type="EMBL" id="CP000750">
    <property type="protein sequence ID" value="ABS03920.1"/>
    <property type="molecule type" value="Genomic_DNA"/>
</dbReference>
<reference evidence="6" key="1">
    <citation type="journal article" date="2008" name="PLoS ONE">
        <title>Survival in nuclear waste, extreme resistance, and potential applications gleaned from the genome sequence of Kineococcus radiotolerans SRS30216.</title>
        <authorList>
            <person name="Bagwell C.E."/>
            <person name="Bhat S."/>
            <person name="Hawkins G.M."/>
            <person name="Smith B.W."/>
            <person name="Biswas T."/>
            <person name="Hoover T.R."/>
            <person name="Saunders E."/>
            <person name="Han C.S."/>
            <person name="Tsodikov O.V."/>
            <person name="Shimkets L.J."/>
        </authorList>
    </citation>
    <scope>NUCLEOTIDE SEQUENCE [LARGE SCALE GENOMIC DNA]</scope>
    <source>
        <strain evidence="6">ATCC BAA-149 / DSM 14245 / SRS30216</strain>
    </source>
</reference>
<accession>A6WAT1</accession>
<dbReference type="eggNOG" id="COG2200">
    <property type="taxonomic scope" value="Bacteria"/>
</dbReference>
<dbReference type="Pfam" id="PF00563">
    <property type="entry name" value="EAL"/>
    <property type="match status" value="1"/>
</dbReference>